<dbReference type="GO" id="GO:0004908">
    <property type="term" value="F:interleukin-1 receptor activity"/>
    <property type="evidence" value="ECO:0007669"/>
    <property type="project" value="InterPro"/>
</dbReference>
<dbReference type="GeneTree" id="ENSGT01090000259985"/>
<organism evidence="13 14">
    <name type="scientific">Ornithorhynchus anatinus</name>
    <name type="common">Duckbill platypus</name>
    <dbReference type="NCBI Taxonomy" id="9258"/>
    <lineage>
        <taxon>Eukaryota</taxon>
        <taxon>Metazoa</taxon>
        <taxon>Chordata</taxon>
        <taxon>Craniata</taxon>
        <taxon>Vertebrata</taxon>
        <taxon>Euteleostomi</taxon>
        <taxon>Mammalia</taxon>
        <taxon>Monotremata</taxon>
        <taxon>Ornithorhynchidae</taxon>
        <taxon>Ornithorhynchus</taxon>
    </lineage>
</organism>
<evidence type="ECO:0000256" key="2">
    <source>
        <dbReference type="ARBA" id="ARBA00022729"/>
    </source>
</evidence>
<dbReference type="FunFam" id="2.60.40.10:FF:001543">
    <property type="entry name" value="Interleukin 18 receptor 1"/>
    <property type="match status" value="1"/>
</dbReference>
<dbReference type="GO" id="GO:0016787">
    <property type="term" value="F:hydrolase activity"/>
    <property type="evidence" value="ECO:0007669"/>
    <property type="project" value="UniProtKB-KW"/>
</dbReference>
<keyword evidence="3" id="KW-0677">Repeat</keyword>
<sequence length="558" mass="63589">MAAMPWRMLISFLCMRMHKATPEALCTSRESITVLEGEHFYLKCCQESSSPSPQNRSKLVKWFKGPVNDSVELNSRSMKRLAFKEDILEFWPVELSDRGTYYCTIQIGDNISKLAPWDLKVIRRDEGRCFNSTHITSKPVEVGKALNIDCTNDYYQERAFNKSLITNCSSFTETNTVNVDAVLGKNGVVEDAGYYTCFFFFYHEGKIYNATKTFKVTVNQANQFVNPAILGPQIVEVEVELGKEKVLNCTVSGGDLSDFFIYWIPFPSDERLEEIKLNNTYMDHKTYASTILRIKYVEEKDFNTDFNCTLQSASTTQIRIFRLIKKVPADIPKFVFTTGMITAVSSSVVLVFLVVLYVICRIDLVLLYRDLAGKDETLADGKMYDAFITYQRGNQEEDIFVLEILPRILEDHFGYKLCLVDRDVTPGGGVVDDVQSLIEKSRRLIIVLSPKYMNGPKYELSSGLHNALVEKKIQIILIEFSPLNESGYLPQSLELLKPHSILKWKGEQSLPHNSRFWKTLRYLMPVKRSKSSFCNLPSFASDSGSELLPVLPKSSFST</sequence>
<keyword evidence="2 10" id="KW-0732">Signal</keyword>
<dbReference type="PANTHER" id="PTHR11890">
    <property type="entry name" value="INTERLEUKIN-1 RECEPTOR FAMILY MEMBER"/>
    <property type="match status" value="1"/>
</dbReference>
<feature type="chain" id="PRO_5026095741" evidence="10">
    <location>
        <begin position="23"/>
        <end position="558"/>
    </location>
</feature>
<dbReference type="Bgee" id="ENSOANG00000044038">
    <property type="expression patterns" value="Expressed in endometrium and 2 other cell types or tissues"/>
</dbReference>
<dbReference type="InParanoid" id="A0A6I8PAU7"/>
<keyword evidence="4" id="KW-0378">Hydrolase</keyword>
<dbReference type="OrthoDB" id="9940746at2759"/>
<dbReference type="GO" id="GO:0042008">
    <property type="term" value="F:interleukin-18 receptor activity"/>
    <property type="evidence" value="ECO:0000318"/>
    <property type="project" value="GO_Central"/>
</dbReference>
<dbReference type="GO" id="GO:0035655">
    <property type="term" value="P:interleukin-18-mediated signaling pathway"/>
    <property type="evidence" value="ECO:0000318"/>
    <property type="project" value="GO_Central"/>
</dbReference>
<dbReference type="InterPro" id="IPR013783">
    <property type="entry name" value="Ig-like_fold"/>
</dbReference>
<dbReference type="PRINTS" id="PR01536">
    <property type="entry name" value="INTRLKN1R12F"/>
</dbReference>
<evidence type="ECO:0000256" key="5">
    <source>
        <dbReference type="ARBA" id="ARBA00023027"/>
    </source>
</evidence>
<dbReference type="SUPFAM" id="SSF52200">
    <property type="entry name" value="Toll/Interleukin receptor TIR domain"/>
    <property type="match status" value="1"/>
</dbReference>
<dbReference type="FunFam" id="3.40.50.10140:FF:000009">
    <property type="entry name" value="X-linked interleukin-1 receptor accessory protein-like 1"/>
    <property type="match status" value="1"/>
</dbReference>
<dbReference type="PROSITE" id="PS50104">
    <property type="entry name" value="TIR"/>
    <property type="match status" value="1"/>
</dbReference>
<evidence type="ECO:0000256" key="4">
    <source>
        <dbReference type="ARBA" id="ARBA00022801"/>
    </source>
</evidence>
<feature type="transmembrane region" description="Helical" evidence="9">
    <location>
        <begin position="334"/>
        <end position="359"/>
    </location>
</feature>
<dbReference type="InterPro" id="IPR003599">
    <property type="entry name" value="Ig_sub"/>
</dbReference>
<evidence type="ECO:0000256" key="9">
    <source>
        <dbReference type="SAM" id="Phobius"/>
    </source>
</evidence>
<evidence type="ECO:0000256" key="7">
    <source>
        <dbReference type="ARBA" id="ARBA00023180"/>
    </source>
</evidence>
<evidence type="ECO:0000256" key="6">
    <source>
        <dbReference type="ARBA" id="ARBA00023157"/>
    </source>
</evidence>
<proteinExistence type="inferred from homology"/>
<dbReference type="InterPro" id="IPR036179">
    <property type="entry name" value="Ig-like_dom_sf"/>
</dbReference>
<protein>
    <submittedName>
        <fullName evidence="13">Interleukin 18 receptor 1</fullName>
    </submittedName>
</protein>
<keyword evidence="7" id="KW-0325">Glycoprotein</keyword>
<dbReference type="InterPro" id="IPR007110">
    <property type="entry name" value="Ig-like_dom"/>
</dbReference>
<dbReference type="InterPro" id="IPR035897">
    <property type="entry name" value="Toll_tir_struct_dom_sf"/>
</dbReference>
<feature type="domain" description="Ig-like" evidence="12">
    <location>
        <begin position="232"/>
        <end position="319"/>
    </location>
</feature>
<dbReference type="SMART" id="SM00255">
    <property type="entry name" value="TIR"/>
    <property type="match status" value="1"/>
</dbReference>
<evidence type="ECO:0000256" key="1">
    <source>
        <dbReference type="ARBA" id="ARBA00009752"/>
    </source>
</evidence>
<dbReference type="KEGG" id="oaa:103169233"/>
<keyword evidence="9" id="KW-0812">Transmembrane</keyword>
<dbReference type="OMA" id="HFMGRDE"/>
<evidence type="ECO:0000313" key="13">
    <source>
        <dbReference type="Ensembl" id="ENSOANP00000049889.1"/>
    </source>
</evidence>
<evidence type="ECO:0000256" key="8">
    <source>
        <dbReference type="ARBA" id="ARBA00023319"/>
    </source>
</evidence>
<dbReference type="SUPFAM" id="SSF48726">
    <property type="entry name" value="Immunoglobulin"/>
    <property type="match status" value="2"/>
</dbReference>
<reference evidence="13 14" key="1">
    <citation type="journal article" date="2008" name="Nature">
        <title>Genome analysis of the platypus reveals unique signatures of evolution.</title>
        <authorList>
            <person name="Warren W.C."/>
            <person name="Hillier L.W."/>
            <person name="Marshall Graves J.A."/>
            <person name="Birney E."/>
            <person name="Ponting C.P."/>
            <person name="Grutzner F."/>
            <person name="Belov K."/>
            <person name="Miller W."/>
            <person name="Clarke L."/>
            <person name="Chinwalla A.T."/>
            <person name="Yang S.P."/>
            <person name="Heger A."/>
            <person name="Locke D.P."/>
            <person name="Miethke P."/>
            <person name="Waters P.D."/>
            <person name="Veyrunes F."/>
            <person name="Fulton L."/>
            <person name="Fulton B."/>
            <person name="Graves T."/>
            <person name="Wallis J."/>
            <person name="Puente X.S."/>
            <person name="Lopez-Otin C."/>
            <person name="Ordonez G.R."/>
            <person name="Eichler E.E."/>
            <person name="Chen L."/>
            <person name="Cheng Z."/>
            <person name="Deakin J.E."/>
            <person name="Alsop A."/>
            <person name="Thompson K."/>
            <person name="Kirby P."/>
            <person name="Papenfuss A.T."/>
            <person name="Wakefield M.J."/>
            <person name="Olender T."/>
            <person name="Lancet D."/>
            <person name="Huttley G.A."/>
            <person name="Smit A.F."/>
            <person name="Pask A."/>
            <person name="Temple-Smith P."/>
            <person name="Batzer M.A."/>
            <person name="Walker J.A."/>
            <person name="Konkel M.K."/>
            <person name="Harris R.S."/>
            <person name="Whittington C.M."/>
            <person name="Wong E.S."/>
            <person name="Gemmell N.J."/>
            <person name="Buschiazzo E."/>
            <person name="Vargas Jentzsch I.M."/>
            <person name="Merkel A."/>
            <person name="Schmitz J."/>
            <person name="Zemann A."/>
            <person name="Churakov G."/>
            <person name="Kriegs J.O."/>
            <person name="Brosius J."/>
            <person name="Murchison E.P."/>
            <person name="Sachidanandam R."/>
            <person name="Smith C."/>
            <person name="Hannon G.J."/>
            <person name="Tsend-Ayush E."/>
            <person name="McMillan D."/>
            <person name="Attenborough R."/>
            <person name="Rens W."/>
            <person name="Ferguson-Smith M."/>
            <person name="Lefevre C.M."/>
            <person name="Sharp J.A."/>
            <person name="Nicholas K.R."/>
            <person name="Ray D.A."/>
            <person name="Kube M."/>
            <person name="Reinhardt R."/>
            <person name="Pringle T.H."/>
            <person name="Taylor J."/>
            <person name="Jones R.C."/>
            <person name="Nixon B."/>
            <person name="Dacheux J.L."/>
            <person name="Niwa H."/>
            <person name="Sekita Y."/>
            <person name="Huang X."/>
            <person name="Stark A."/>
            <person name="Kheradpour P."/>
            <person name="Kellis M."/>
            <person name="Flicek P."/>
            <person name="Chen Y."/>
            <person name="Webber C."/>
            <person name="Hardison R."/>
            <person name="Nelson J."/>
            <person name="Hallsworth-Pepin K."/>
            <person name="Delehaunty K."/>
            <person name="Markovic C."/>
            <person name="Minx P."/>
            <person name="Feng Y."/>
            <person name="Kremitzki C."/>
            <person name="Mitreva M."/>
            <person name="Glasscock J."/>
            <person name="Wylie T."/>
            <person name="Wohldmann P."/>
            <person name="Thiru P."/>
            <person name="Nhan M.N."/>
            <person name="Pohl C.S."/>
            <person name="Smith S.M."/>
            <person name="Hou S."/>
            <person name="Nefedov M."/>
            <person name="de Jong P.J."/>
            <person name="Renfree M.B."/>
            <person name="Mardis E.R."/>
            <person name="Wilson R.K."/>
        </authorList>
    </citation>
    <scope>NUCLEOTIDE SEQUENCE [LARGE SCALE GENOMIC DNA]</scope>
    <source>
        <strain evidence="13 14">Glennie</strain>
    </source>
</reference>
<dbReference type="Pfam" id="PF01582">
    <property type="entry name" value="TIR"/>
    <property type="match status" value="1"/>
</dbReference>
<name>A0A6I8PAU7_ORNAN</name>
<dbReference type="InterPro" id="IPR004074">
    <property type="entry name" value="IL-1_rcpt_I/II-typ"/>
</dbReference>
<evidence type="ECO:0000259" key="11">
    <source>
        <dbReference type="PROSITE" id="PS50104"/>
    </source>
</evidence>
<reference evidence="13" key="2">
    <citation type="submission" date="2025-08" db="UniProtKB">
        <authorList>
            <consortium name="Ensembl"/>
        </authorList>
    </citation>
    <scope>IDENTIFICATION</scope>
    <source>
        <strain evidence="13">Glennie</strain>
    </source>
</reference>
<evidence type="ECO:0000256" key="3">
    <source>
        <dbReference type="ARBA" id="ARBA00022737"/>
    </source>
</evidence>
<reference evidence="13" key="3">
    <citation type="submission" date="2025-09" db="UniProtKB">
        <authorList>
            <consortium name="Ensembl"/>
        </authorList>
    </citation>
    <scope>IDENTIFICATION</scope>
    <source>
        <strain evidence="13">Glennie</strain>
    </source>
</reference>
<dbReference type="InterPro" id="IPR000157">
    <property type="entry name" value="TIR_dom"/>
</dbReference>
<dbReference type="GeneID" id="103169233"/>
<keyword evidence="5" id="KW-0520">NAD</keyword>
<dbReference type="InterPro" id="IPR015621">
    <property type="entry name" value="IL-1_rcpt_fam"/>
</dbReference>
<dbReference type="GO" id="GO:0005886">
    <property type="term" value="C:plasma membrane"/>
    <property type="evidence" value="ECO:0000318"/>
    <property type="project" value="GO_Central"/>
</dbReference>
<evidence type="ECO:0000313" key="14">
    <source>
        <dbReference type="Proteomes" id="UP000002279"/>
    </source>
</evidence>
<evidence type="ECO:0000259" key="12">
    <source>
        <dbReference type="PROSITE" id="PS50835"/>
    </source>
</evidence>
<dbReference type="PROSITE" id="PS50835">
    <property type="entry name" value="IG_LIKE"/>
    <property type="match status" value="2"/>
</dbReference>
<feature type="signal peptide" evidence="10">
    <location>
        <begin position="1"/>
        <end position="22"/>
    </location>
</feature>
<accession>A0A6I8PAU7</accession>
<dbReference type="SMART" id="SM00409">
    <property type="entry name" value="IG"/>
    <property type="match status" value="3"/>
</dbReference>
<feature type="domain" description="TIR" evidence="11">
    <location>
        <begin position="382"/>
        <end position="524"/>
    </location>
</feature>
<dbReference type="CTD" id="8809"/>
<dbReference type="RefSeq" id="XP_028905542.1">
    <property type="nucleotide sequence ID" value="XM_029049709.1"/>
</dbReference>
<comment type="similarity">
    <text evidence="1">Belongs to the interleukin-1 receptor family.</text>
</comment>
<evidence type="ECO:0000256" key="10">
    <source>
        <dbReference type="SAM" id="SignalP"/>
    </source>
</evidence>
<keyword evidence="9" id="KW-1133">Transmembrane helix</keyword>
<dbReference type="GO" id="GO:0032729">
    <property type="term" value="P:positive regulation of type II interferon production"/>
    <property type="evidence" value="ECO:0000318"/>
    <property type="project" value="GO_Central"/>
</dbReference>
<dbReference type="AlphaFoldDB" id="A0A6I8PAU7"/>
<dbReference type="GO" id="GO:0009986">
    <property type="term" value="C:cell surface"/>
    <property type="evidence" value="ECO:0000318"/>
    <property type="project" value="GO_Central"/>
</dbReference>
<dbReference type="PRINTS" id="PR01537">
    <property type="entry name" value="INTRLKN1R1F"/>
</dbReference>
<gene>
    <name evidence="13" type="primary">IL18R1</name>
</gene>
<keyword evidence="6" id="KW-1015">Disulfide bond</keyword>
<dbReference type="Gene3D" id="2.60.40.10">
    <property type="entry name" value="Immunoglobulins"/>
    <property type="match status" value="3"/>
</dbReference>
<dbReference type="PANTHER" id="PTHR11890:SF6">
    <property type="entry name" value="INTERLEUKIN-18 RECEPTOR 1"/>
    <property type="match status" value="1"/>
</dbReference>
<dbReference type="FunCoup" id="A0A6I8PAU7">
    <property type="interactions" value="638"/>
</dbReference>
<dbReference type="Proteomes" id="UP000002279">
    <property type="component" value="Chromosome 2"/>
</dbReference>
<dbReference type="GO" id="GO:0002250">
    <property type="term" value="P:adaptive immune response"/>
    <property type="evidence" value="ECO:0000318"/>
    <property type="project" value="GO_Central"/>
</dbReference>
<dbReference type="Ensembl" id="ENSOANT00000051583.1">
    <property type="protein sequence ID" value="ENSOANP00000049889.1"/>
    <property type="gene ID" value="ENSOANG00000044038.1"/>
</dbReference>
<keyword evidence="14" id="KW-1185">Reference proteome</keyword>
<keyword evidence="9" id="KW-0472">Membrane</keyword>
<feature type="domain" description="Ig-like" evidence="12">
    <location>
        <begin position="22"/>
        <end position="106"/>
    </location>
</feature>
<dbReference type="Gene3D" id="3.40.50.10140">
    <property type="entry name" value="Toll/interleukin-1 receptor homology (TIR) domain"/>
    <property type="match status" value="1"/>
</dbReference>
<keyword evidence="8" id="KW-0393">Immunoglobulin domain</keyword>